<evidence type="ECO:0000259" key="1">
    <source>
        <dbReference type="Pfam" id="PF13649"/>
    </source>
</evidence>
<dbReference type="GO" id="GO:0032259">
    <property type="term" value="P:methylation"/>
    <property type="evidence" value="ECO:0007669"/>
    <property type="project" value="UniProtKB-KW"/>
</dbReference>
<keyword evidence="3" id="KW-1185">Reference proteome</keyword>
<evidence type="ECO:0000313" key="2">
    <source>
        <dbReference type="EMBL" id="QVT79205.1"/>
    </source>
</evidence>
<dbReference type="EMBL" id="CP075371">
    <property type="protein sequence ID" value="QVT79205.1"/>
    <property type="molecule type" value="Genomic_DNA"/>
</dbReference>
<keyword evidence="2" id="KW-0808">Transferase</keyword>
<dbReference type="InterPro" id="IPR041698">
    <property type="entry name" value="Methyltransf_25"/>
</dbReference>
<dbReference type="EC" id="2.1.1.163" evidence="2"/>
<dbReference type="GO" id="GO:0043770">
    <property type="term" value="F:demethylmenaquinone methyltransferase activity"/>
    <property type="evidence" value="ECO:0007669"/>
    <property type="project" value="UniProtKB-EC"/>
</dbReference>
<name>A0ABX8EH40_9ACTN</name>
<sequence length="270" mass="30284">MTQGRIKKADLDWWLEFAAAREWTFAKTYAQTAPHHYVVQDRTPGVTHDDMVRAARVIHTFGEPGKYYSLTKIYLHSPDGQHRWWTEDSLFTDTTLVNRARTDLLYGIQNAQSTVSGVESPYDGIATYWDAEHPIAAGESDHVKRLLAGRRGKYPPHVLDIGCGTGRVLDLGLVAPDRYAGVDSSQAMLNLMLRKHSNVGAVYPVDIRQALDVGVFTPQQFDWVFLDGAVELDPGQRAQAQRIARLAAITVDKDEWTVLDSESTLGRAYR</sequence>
<dbReference type="SUPFAM" id="SSF53335">
    <property type="entry name" value="S-adenosyl-L-methionine-dependent methyltransferases"/>
    <property type="match status" value="1"/>
</dbReference>
<dbReference type="Gene3D" id="3.40.50.150">
    <property type="entry name" value="Vaccinia Virus protein VP39"/>
    <property type="match status" value="1"/>
</dbReference>
<dbReference type="CDD" id="cd02440">
    <property type="entry name" value="AdoMet_MTases"/>
    <property type="match status" value="1"/>
</dbReference>
<proteinExistence type="predicted"/>
<accession>A0ABX8EH40</accession>
<dbReference type="Proteomes" id="UP000679307">
    <property type="component" value="Chromosome"/>
</dbReference>
<protein>
    <submittedName>
        <fullName evidence="2">Ubiquinone/menaquinone biosynthesis C-methyltransferase UbiE</fullName>
        <ecNumber evidence="2">2.1.1.163</ecNumber>
    </submittedName>
</protein>
<organism evidence="2 3">
    <name type="scientific">Nocardioides aquaticus</name>
    <dbReference type="NCBI Taxonomy" id="160826"/>
    <lineage>
        <taxon>Bacteria</taxon>
        <taxon>Bacillati</taxon>
        <taxon>Actinomycetota</taxon>
        <taxon>Actinomycetes</taxon>
        <taxon>Propionibacteriales</taxon>
        <taxon>Nocardioidaceae</taxon>
        <taxon>Nocardioides</taxon>
    </lineage>
</organism>
<dbReference type="RefSeq" id="WP_214058685.1">
    <property type="nucleotide sequence ID" value="NZ_BAAAHS010000177.1"/>
</dbReference>
<reference evidence="2 3" key="1">
    <citation type="submission" date="2021-05" db="EMBL/GenBank/DDBJ databases">
        <title>Complete genome of Nocardioides aquaticus KCTC 9944T isolated from meromictic and hypersaline Ekho Lake, Antarctica.</title>
        <authorList>
            <person name="Hwang K."/>
            <person name="Kim K.M."/>
            <person name="Choe H."/>
        </authorList>
    </citation>
    <scope>NUCLEOTIDE SEQUENCE [LARGE SCALE GENOMIC DNA]</scope>
    <source>
        <strain evidence="2 3">KCTC 9944</strain>
    </source>
</reference>
<dbReference type="Pfam" id="PF13649">
    <property type="entry name" value="Methyltransf_25"/>
    <property type="match status" value="1"/>
</dbReference>
<feature type="domain" description="Methyltransferase" evidence="1">
    <location>
        <begin position="158"/>
        <end position="245"/>
    </location>
</feature>
<dbReference type="InterPro" id="IPR029063">
    <property type="entry name" value="SAM-dependent_MTases_sf"/>
</dbReference>
<keyword evidence="2" id="KW-0489">Methyltransferase</keyword>
<keyword evidence="2" id="KW-0830">Ubiquinone</keyword>
<gene>
    <name evidence="2" type="primary">ubiE_1</name>
    <name evidence="2" type="ORF">ENKNEFLB_01586</name>
</gene>
<evidence type="ECO:0000313" key="3">
    <source>
        <dbReference type="Proteomes" id="UP000679307"/>
    </source>
</evidence>